<dbReference type="PANTHER" id="PTHR10039">
    <property type="entry name" value="AMELOGENIN"/>
    <property type="match status" value="1"/>
</dbReference>
<evidence type="ECO:0008006" key="7">
    <source>
        <dbReference type="Google" id="ProtNLM"/>
    </source>
</evidence>
<evidence type="ECO:0000256" key="2">
    <source>
        <dbReference type="SAM" id="MobiDB-lite"/>
    </source>
</evidence>
<dbReference type="Pfam" id="PF24883">
    <property type="entry name" value="NPHP3_N"/>
    <property type="match status" value="1"/>
</dbReference>
<feature type="domain" description="DUF7791" evidence="4">
    <location>
        <begin position="637"/>
        <end position="756"/>
    </location>
</feature>
<feature type="compositionally biased region" description="Acidic residues" evidence="2">
    <location>
        <begin position="286"/>
        <end position="309"/>
    </location>
</feature>
<proteinExistence type="predicted"/>
<accession>A0A2L2THS8</accession>
<dbReference type="Gene3D" id="3.40.50.300">
    <property type="entry name" value="P-loop containing nucleotide triphosphate hydrolases"/>
    <property type="match status" value="1"/>
</dbReference>
<keyword evidence="1" id="KW-0677">Repeat</keyword>
<dbReference type="PANTHER" id="PTHR10039:SF5">
    <property type="entry name" value="NACHT DOMAIN-CONTAINING PROTEIN"/>
    <property type="match status" value="1"/>
</dbReference>
<dbReference type="SUPFAM" id="SSF52540">
    <property type="entry name" value="P-loop containing nucleoside triphosphate hydrolases"/>
    <property type="match status" value="1"/>
</dbReference>
<dbReference type="InterPro" id="IPR056884">
    <property type="entry name" value="NPHP3-like_N"/>
</dbReference>
<dbReference type="STRING" id="56646.A0A2L2THS8"/>
<dbReference type="InterPro" id="IPR027417">
    <property type="entry name" value="P-loop_NTPase"/>
</dbReference>
<feature type="region of interest" description="Disordered" evidence="2">
    <location>
        <begin position="284"/>
        <end position="357"/>
    </location>
</feature>
<dbReference type="EMBL" id="LN649231">
    <property type="protein sequence ID" value="CEI70524.1"/>
    <property type="molecule type" value="Genomic_DNA"/>
</dbReference>
<feature type="domain" description="Nephrocystin 3-like N-terminal" evidence="3">
    <location>
        <begin position="361"/>
        <end position="526"/>
    </location>
</feature>
<evidence type="ECO:0000259" key="4">
    <source>
        <dbReference type="Pfam" id="PF25053"/>
    </source>
</evidence>
<dbReference type="InterPro" id="IPR056693">
    <property type="entry name" value="DUF7791"/>
</dbReference>
<evidence type="ECO:0000259" key="3">
    <source>
        <dbReference type="Pfam" id="PF24883"/>
    </source>
</evidence>
<evidence type="ECO:0000256" key="1">
    <source>
        <dbReference type="ARBA" id="ARBA00022737"/>
    </source>
</evidence>
<sequence length="1070" mass="121962">MSGAEALAGIGILCNVMQIVTFGKDALHVYRYIRENGSPDAKLEVYLADATMSYQEMRTQLSGTTYPTSDQKEIIRVGEEAYKGLQKFRTYFEELSVDKGSRKGFRGKFRIAKSGIKTLFRGKELEDLEKNFQRYEQLLQTRLINRVCNQSDATALLAQESFETLNDTQQCMVQKIAQGHTDISSLLSQTATDTKLHISNQHQETRTTLGHHLSVTEHKLQSQISESTFVIQEDLAYRNKTENILIRHNQLLASLRYPEMNGRKNHVVTSFPKTFQWIFSSKGPWEEESSSDDESMPSLDEISDEEIDMSDVSSSDKGQSEDEEKIQDSNTNKVEDEPATSGILDKDDTVSTASSDPEPTVFARWLGSDSKMFWISGKPASGKSTLMKFISTNPSTKEHLAAWRPNARILCHYFWKAGSVLERSLKGFLLSLTHQVLLDNIELSQLMWEDMPEVRHKWSHADWDLQQLETALLCILKAATEPFLLIIDGLDECDDLERQLSTLPQRPSMLDLLRKLEDIKICVSSREEYTFITYFDGVERLQLHELTKYDIRQFADTRLDGLSFAEPEDREELLDLIVLRAAGVFLWVALVLDSISRAIRIDNSIGNLTERVNHMPRDLIDLVREMWERSGEDGEITSYRHAASRYFNLAQGIESDEDDLLKSTILLLAIASDKQDLESMLDIDHVWSIDELEKMCSRTEDELRIVCHGLLEVKEEGRATSDLLPERIDVYRNKQVLFAHRCVIDFLRTTESGAALLGACGWCKDEVKARLEGTFMILYRSVFKPGASDVDTFLPTLFDEIINDKRYILRREVDNSLDRIMRHLDSFDDELPYRNLLLRKCIEWHFTRNSFNRSTWACSGKSIFVQDPLRNEFLASAAKAGTTSFMETLLGRLSSEDFLSSLPAIFRGLSAGYGQDETEIGGPEESSRCVIKIIALTKLILSRLLSLKAEAEETMLLKAVTGETTEELQRLACSWFLGIWIGFNSDQKEKEIKTSVHEILHLVTLSLPTMEDWNESILLFLGRDTDDFSGQYSGPLSFFSQTGPALRILDQMTTSISLIFLKERSHRYDS</sequence>
<dbReference type="Pfam" id="PF25053">
    <property type="entry name" value="DUF7791"/>
    <property type="match status" value="1"/>
</dbReference>
<reference evidence="6" key="1">
    <citation type="submission" date="2014-10" db="EMBL/GenBank/DDBJ databases">
        <authorList>
            <person name="King R."/>
        </authorList>
    </citation>
    <scope>NUCLEOTIDE SEQUENCE [LARGE SCALE GENOMIC DNA]</scope>
    <source>
        <strain evidence="6">A3/5</strain>
    </source>
</reference>
<organism evidence="5 6">
    <name type="scientific">Fusarium venenatum</name>
    <dbReference type="NCBI Taxonomy" id="56646"/>
    <lineage>
        <taxon>Eukaryota</taxon>
        <taxon>Fungi</taxon>
        <taxon>Dikarya</taxon>
        <taxon>Ascomycota</taxon>
        <taxon>Pezizomycotina</taxon>
        <taxon>Sordariomycetes</taxon>
        <taxon>Hypocreomycetidae</taxon>
        <taxon>Hypocreales</taxon>
        <taxon>Nectriaceae</taxon>
        <taxon>Fusarium</taxon>
    </lineage>
</organism>
<keyword evidence="6" id="KW-1185">Reference proteome</keyword>
<evidence type="ECO:0000313" key="6">
    <source>
        <dbReference type="Proteomes" id="UP000245910"/>
    </source>
</evidence>
<dbReference type="AlphaFoldDB" id="A0A2L2THS8"/>
<evidence type="ECO:0000313" key="5">
    <source>
        <dbReference type="EMBL" id="CEI70524.1"/>
    </source>
</evidence>
<name>A0A2L2THS8_9HYPO</name>
<dbReference type="Proteomes" id="UP000245910">
    <property type="component" value="Chromosome III"/>
</dbReference>
<protein>
    <recommendedName>
        <fullName evidence="7">NACHT domain-containing protein</fullName>
    </recommendedName>
</protein>